<gene>
    <name evidence="1" type="primary">ORF115221</name>
</gene>
<reference evidence="1" key="1">
    <citation type="submission" date="2014-12" db="EMBL/GenBank/DDBJ databases">
        <title>Insight into the proteome of Arion vulgaris.</title>
        <authorList>
            <person name="Aradska J."/>
            <person name="Bulat T."/>
            <person name="Smidak R."/>
            <person name="Sarate P."/>
            <person name="Gangsoo J."/>
            <person name="Sialana F."/>
            <person name="Bilban M."/>
            <person name="Lubec G."/>
        </authorList>
    </citation>
    <scope>NUCLEOTIDE SEQUENCE</scope>
    <source>
        <tissue evidence="1">Skin</tissue>
    </source>
</reference>
<name>A0A0B7AH86_9EUPU</name>
<proteinExistence type="predicted"/>
<organism evidence="1">
    <name type="scientific">Arion vulgaris</name>
    <dbReference type="NCBI Taxonomy" id="1028688"/>
    <lineage>
        <taxon>Eukaryota</taxon>
        <taxon>Metazoa</taxon>
        <taxon>Spiralia</taxon>
        <taxon>Lophotrochozoa</taxon>
        <taxon>Mollusca</taxon>
        <taxon>Gastropoda</taxon>
        <taxon>Heterobranchia</taxon>
        <taxon>Euthyneura</taxon>
        <taxon>Panpulmonata</taxon>
        <taxon>Eupulmonata</taxon>
        <taxon>Stylommatophora</taxon>
        <taxon>Helicina</taxon>
        <taxon>Arionoidea</taxon>
        <taxon>Arionidae</taxon>
        <taxon>Arion</taxon>
    </lineage>
</organism>
<accession>A0A0B7AH86</accession>
<dbReference type="EMBL" id="HACG01032536">
    <property type="protein sequence ID" value="CEK79401.1"/>
    <property type="molecule type" value="Transcribed_RNA"/>
</dbReference>
<dbReference type="AlphaFoldDB" id="A0A0B7AH86"/>
<feature type="non-terminal residue" evidence="1">
    <location>
        <position position="1"/>
    </location>
</feature>
<sequence length="66" mass="7590">ILAASYPVENINSEVINRISKVSFAFGRLHISVLERKEQTKLKVYLTIGLTTLLYVSETRSRHTRK</sequence>
<evidence type="ECO:0000313" key="1">
    <source>
        <dbReference type="EMBL" id="CEK79401.1"/>
    </source>
</evidence>
<protein>
    <submittedName>
        <fullName evidence="1">Uncharacterized protein</fullName>
    </submittedName>
</protein>